<dbReference type="FunFam" id="2.60.120.10:FF:000025">
    <property type="entry name" value="germin-like protein subfamily 2 member 1"/>
    <property type="match status" value="1"/>
</dbReference>
<evidence type="ECO:0000256" key="2">
    <source>
        <dbReference type="ARBA" id="ARBA00007456"/>
    </source>
</evidence>
<dbReference type="Gene3D" id="2.60.120.10">
    <property type="entry name" value="Jelly Rolls"/>
    <property type="match status" value="1"/>
</dbReference>
<dbReference type="AlphaFoldDB" id="A0A8T0ILE7"/>
<keyword evidence="15" id="KW-1185">Reference proteome</keyword>
<keyword evidence="8 9" id="KW-0464">Manganese</keyword>
<sequence>MIRSSCAMVAVLVTVGLLPMLAMASDADPLQDFCVAISPSDKVVINGQPCKPPAEVTYKDFWSPALTKLGNTNNAEMSNVTPAFVEQFPGLNTLGVGATRIDYAKGGINSPHSHPRSTEILLVARGELYVGFVDTTNKLFAVTMREGELFVIPRGLVHFQLNVGKGPAMAFGFFNSQNPGRVQIAPGLFTPDIKAEVLEKGFRIDGKTVDNIQKQFRKS</sequence>
<evidence type="ECO:0000256" key="4">
    <source>
        <dbReference type="ARBA" id="ARBA00022525"/>
    </source>
</evidence>
<keyword evidence="5 9" id="KW-0479">Metal-binding</keyword>
<evidence type="ECO:0000259" key="13">
    <source>
        <dbReference type="SMART" id="SM00835"/>
    </source>
</evidence>
<dbReference type="SUPFAM" id="SSF51182">
    <property type="entry name" value="RmlC-like cupins"/>
    <property type="match status" value="1"/>
</dbReference>
<dbReference type="InterPro" id="IPR001929">
    <property type="entry name" value="Germin"/>
</dbReference>
<feature type="binding site" evidence="9">
    <location>
        <position position="109"/>
    </location>
    <ligand>
        <name>oxalate</name>
        <dbReference type="ChEBI" id="CHEBI:30623"/>
    </ligand>
</feature>
<evidence type="ECO:0000256" key="1">
    <source>
        <dbReference type="ARBA" id="ARBA00004271"/>
    </source>
</evidence>
<evidence type="ECO:0000256" key="6">
    <source>
        <dbReference type="ARBA" id="ARBA00022729"/>
    </source>
</evidence>
<organism evidence="14 15">
    <name type="scientific">Ceratodon purpureus</name>
    <name type="common">Fire moss</name>
    <name type="synonym">Dicranum purpureum</name>
    <dbReference type="NCBI Taxonomy" id="3225"/>
    <lineage>
        <taxon>Eukaryota</taxon>
        <taxon>Viridiplantae</taxon>
        <taxon>Streptophyta</taxon>
        <taxon>Embryophyta</taxon>
        <taxon>Bryophyta</taxon>
        <taxon>Bryophytina</taxon>
        <taxon>Bryopsida</taxon>
        <taxon>Dicranidae</taxon>
        <taxon>Pseudoditrichales</taxon>
        <taxon>Ditrichaceae</taxon>
        <taxon>Ceratodon</taxon>
    </lineage>
</organism>
<dbReference type="Proteomes" id="UP000822688">
    <property type="component" value="Chromosome 3"/>
</dbReference>
<proteinExistence type="inferred from homology"/>
<dbReference type="InterPro" id="IPR011051">
    <property type="entry name" value="RmlC_Cupin_sf"/>
</dbReference>
<evidence type="ECO:0000313" key="14">
    <source>
        <dbReference type="EMBL" id="KAG0583845.1"/>
    </source>
</evidence>
<evidence type="ECO:0000256" key="11">
    <source>
        <dbReference type="PIRSR" id="PIRSR601929-3"/>
    </source>
</evidence>
<dbReference type="PANTHER" id="PTHR31238">
    <property type="entry name" value="GERMIN-LIKE PROTEIN SUBFAMILY 3 MEMBER 3"/>
    <property type="match status" value="1"/>
</dbReference>
<feature type="chain" id="PRO_5035968424" description="Germin-like protein" evidence="12">
    <location>
        <begin position="25"/>
        <end position="219"/>
    </location>
</feature>
<evidence type="ECO:0000256" key="10">
    <source>
        <dbReference type="PIRSR" id="PIRSR601929-2"/>
    </source>
</evidence>
<evidence type="ECO:0000256" key="7">
    <source>
        <dbReference type="ARBA" id="ARBA00023157"/>
    </source>
</evidence>
<reference evidence="14" key="1">
    <citation type="submission" date="2020-06" db="EMBL/GenBank/DDBJ databases">
        <title>WGS assembly of Ceratodon purpureus strain R40.</title>
        <authorList>
            <person name="Carey S.B."/>
            <person name="Jenkins J."/>
            <person name="Shu S."/>
            <person name="Lovell J.T."/>
            <person name="Sreedasyam A."/>
            <person name="Maumus F."/>
            <person name="Tiley G.P."/>
            <person name="Fernandez-Pozo N."/>
            <person name="Barry K."/>
            <person name="Chen C."/>
            <person name="Wang M."/>
            <person name="Lipzen A."/>
            <person name="Daum C."/>
            <person name="Saski C.A."/>
            <person name="Payton A.C."/>
            <person name="Mcbreen J.C."/>
            <person name="Conrad R.E."/>
            <person name="Kollar L.M."/>
            <person name="Olsson S."/>
            <person name="Huttunen S."/>
            <person name="Landis J.B."/>
            <person name="Wickett N.J."/>
            <person name="Johnson M.G."/>
            <person name="Rensing S.A."/>
            <person name="Grimwood J."/>
            <person name="Schmutz J."/>
            <person name="Mcdaniel S.F."/>
        </authorList>
    </citation>
    <scope>NUCLEOTIDE SEQUENCE</scope>
    <source>
        <strain evidence="14">R40</strain>
    </source>
</reference>
<keyword evidence="4 12" id="KW-0964">Secreted</keyword>
<keyword evidence="7 11" id="KW-1015">Disulfide bond</keyword>
<gene>
    <name evidence="14" type="ORF">KC19_3G166400</name>
</gene>
<dbReference type="Pfam" id="PF00190">
    <property type="entry name" value="Cupin_1"/>
    <property type="match status" value="1"/>
</dbReference>
<dbReference type="GO" id="GO:0030145">
    <property type="term" value="F:manganese ion binding"/>
    <property type="evidence" value="ECO:0007669"/>
    <property type="project" value="UniProtKB-UniRule"/>
</dbReference>
<evidence type="ECO:0000256" key="12">
    <source>
        <dbReference type="RuleBase" id="RU366015"/>
    </source>
</evidence>
<evidence type="ECO:0000256" key="9">
    <source>
        <dbReference type="PIRSR" id="PIRSR601929-1"/>
    </source>
</evidence>
<accession>A0A8T0ILE7</accession>
<keyword evidence="6 12" id="KW-0732">Signal</keyword>
<evidence type="ECO:0000313" key="15">
    <source>
        <dbReference type="Proteomes" id="UP000822688"/>
    </source>
</evidence>
<dbReference type="InterPro" id="IPR019780">
    <property type="entry name" value="Germin_Mn-BS"/>
</dbReference>
<comment type="similarity">
    <text evidence="2 12">Belongs to the germin family.</text>
</comment>
<feature type="binding site" evidence="10">
    <location>
        <position position="158"/>
    </location>
    <ligand>
        <name>Mn(2+)</name>
        <dbReference type="ChEBI" id="CHEBI:29035"/>
    </ligand>
</feature>
<dbReference type="PRINTS" id="PR00325">
    <property type="entry name" value="GERMIN"/>
</dbReference>
<protein>
    <recommendedName>
        <fullName evidence="12">Germin-like protein</fullName>
    </recommendedName>
</protein>
<dbReference type="InterPro" id="IPR014710">
    <property type="entry name" value="RmlC-like_jellyroll"/>
</dbReference>
<dbReference type="PROSITE" id="PS00725">
    <property type="entry name" value="GERMIN"/>
    <property type="match status" value="1"/>
</dbReference>
<evidence type="ECO:0000256" key="3">
    <source>
        <dbReference type="ARBA" id="ARBA00022523"/>
    </source>
</evidence>
<feature type="binding site" evidence="9">
    <location>
        <position position="114"/>
    </location>
    <ligand>
        <name>oxalate</name>
        <dbReference type="ChEBI" id="CHEBI:30623"/>
    </ligand>
</feature>
<feature type="domain" description="Cupin type-1" evidence="13">
    <location>
        <begin position="64"/>
        <end position="210"/>
    </location>
</feature>
<evidence type="ECO:0000256" key="5">
    <source>
        <dbReference type="ARBA" id="ARBA00022723"/>
    </source>
</evidence>
<dbReference type="EMBL" id="CM026423">
    <property type="protein sequence ID" value="KAG0583845.1"/>
    <property type="molecule type" value="Genomic_DNA"/>
</dbReference>
<feature type="binding site" evidence="9">
    <location>
        <position position="119"/>
    </location>
    <ligand>
        <name>oxalate</name>
        <dbReference type="ChEBI" id="CHEBI:30623"/>
    </ligand>
</feature>
<dbReference type="GO" id="GO:0048046">
    <property type="term" value="C:apoplast"/>
    <property type="evidence" value="ECO:0007669"/>
    <property type="project" value="UniProtKB-SubCell"/>
</dbReference>
<comment type="subcellular location">
    <subcellularLocation>
        <location evidence="1 12">Secreted</location>
        <location evidence="1 12">Extracellular space</location>
        <location evidence="1 12">Apoplast</location>
    </subcellularLocation>
</comment>
<feature type="disulfide bond" evidence="11">
    <location>
        <begin position="34"/>
        <end position="50"/>
    </location>
</feature>
<keyword evidence="3 12" id="KW-0052">Apoplast</keyword>
<dbReference type="GO" id="GO:0010497">
    <property type="term" value="P:plasmodesmata-mediated intercellular transport"/>
    <property type="evidence" value="ECO:0007669"/>
    <property type="project" value="UniProtKB-ARBA"/>
</dbReference>
<feature type="binding site" evidence="10">
    <location>
        <position position="114"/>
    </location>
    <ligand>
        <name>Mn(2+)</name>
        <dbReference type="ChEBI" id="CHEBI:29035"/>
    </ligand>
</feature>
<dbReference type="GO" id="GO:2000280">
    <property type="term" value="P:regulation of root development"/>
    <property type="evidence" value="ECO:0007669"/>
    <property type="project" value="UniProtKB-ARBA"/>
</dbReference>
<feature type="binding site" evidence="10">
    <location>
        <position position="119"/>
    </location>
    <ligand>
        <name>Mn(2+)</name>
        <dbReference type="ChEBI" id="CHEBI:29035"/>
    </ligand>
</feature>
<dbReference type="SMART" id="SM00835">
    <property type="entry name" value="Cupin_1"/>
    <property type="match status" value="1"/>
</dbReference>
<dbReference type="InterPro" id="IPR006045">
    <property type="entry name" value="Cupin_1"/>
</dbReference>
<evidence type="ECO:0000256" key="8">
    <source>
        <dbReference type="ARBA" id="ARBA00023211"/>
    </source>
</evidence>
<feature type="binding site" evidence="10">
    <location>
        <position position="112"/>
    </location>
    <ligand>
        <name>Mn(2+)</name>
        <dbReference type="ChEBI" id="CHEBI:29035"/>
    </ligand>
</feature>
<comment type="caution">
    <text evidence="14">The sequence shown here is derived from an EMBL/GenBank/DDBJ whole genome shotgun (WGS) entry which is preliminary data.</text>
</comment>
<name>A0A8T0ILE7_CERPU</name>
<feature type="signal peptide" evidence="12">
    <location>
        <begin position="1"/>
        <end position="24"/>
    </location>
</feature>
<dbReference type="CDD" id="cd02241">
    <property type="entry name" value="cupin_OxOx"/>
    <property type="match status" value="1"/>
</dbReference>